<dbReference type="PANTHER" id="PTHR47501">
    <property type="entry name" value="TRANSPOSASE-RELATED"/>
    <property type="match status" value="1"/>
</dbReference>
<organism evidence="6 7">
    <name type="scientific">Coilia grayii</name>
    <name type="common">Gray's grenadier anchovy</name>
    <dbReference type="NCBI Taxonomy" id="363190"/>
    <lineage>
        <taxon>Eukaryota</taxon>
        <taxon>Metazoa</taxon>
        <taxon>Chordata</taxon>
        <taxon>Craniata</taxon>
        <taxon>Vertebrata</taxon>
        <taxon>Euteleostomi</taxon>
        <taxon>Actinopterygii</taxon>
        <taxon>Neopterygii</taxon>
        <taxon>Teleostei</taxon>
        <taxon>Clupei</taxon>
        <taxon>Clupeiformes</taxon>
        <taxon>Clupeoidei</taxon>
        <taxon>Engraulidae</taxon>
        <taxon>Coilinae</taxon>
        <taxon>Coilia</taxon>
    </lineage>
</organism>
<gene>
    <name evidence="6" type="ORF">ACEWY4_015618</name>
</gene>
<protein>
    <recommendedName>
        <fullName evidence="5">BED-type domain-containing protein</fullName>
    </recommendedName>
</protein>
<feature type="region of interest" description="Disordered" evidence="4">
    <location>
        <begin position="161"/>
        <end position="190"/>
    </location>
</feature>
<evidence type="ECO:0000256" key="1">
    <source>
        <dbReference type="ARBA" id="ARBA00022723"/>
    </source>
</evidence>
<evidence type="ECO:0000256" key="2">
    <source>
        <dbReference type="ARBA" id="ARBA00022771"/>
    </source>
</evidence>
<dbReference type="GO" id="GO:0008270">
    <property type="term" value="F:zinc ion binding"/>
    <property type="evidence" value="ECO:0007669"/>
    <property type="project" value="UniProtKB-KW"/>
</dbReference>
<keyword evidence="2" id="KW-0863">Zinc-finger</keyword>
<name>A0ABD1JPB5_9TELE</name>
<evidence type="ECO:0000313" key="7">
    <source>
        <dbReference type="Proteomes" id="UP001591681"/>
    </source>
</evidence>
<dbReference type="InterPro" id="IPR003656">
    <property type="entry name" value="Znf_BED"/>
</dbReference>
<accession>A0ABD1JPB5</accession>
<comment type="caution">
    <text evidence="6">The sequence shown here is derived from an EMBL/GenBank/DDBJ whole genome shotgun (WGS) entry which is preliminary data.</text>
</comment>
<keyword evidence="7" id="KW-1185">Reference proteome</keyword>
<evidence type="ECO:0000256" key="3">
    <source>
        <dbReference type="ARBA" id="ARBA00022833"/>
    </source>
</evidence>
<dbReference type="InterPro" id="IPR012337">
    <property type="entry name" value="RNaseH-like_sf"/>
</dbReference>
<dbReference type="Pfam" id="PF02892">
    <property type="entry name" value="zf-BED"/>
    <property type="match status" value="1"/>
</dbReference>
<feature type="compositionally biased region" description="Basic and acidic residues" evidence="4">
    <location>
        <begin position="170"/>
        <end position="181"/>
    </location>
</feature>
<evidence type="ECO:0000256" key="4">
    <source>
        <dbReference type="SAM" id="MobiDB-lite"/>
    </source>
</evidence>
<feature type="domain" description="BED-type" evidence="5">
    <location>
        <begin position="204"/>
        <end position="249"/>
    </location>
</feature>
<reference evidence="6 7" key="1">
    <citation type="submission" date="2024-09" db="EMBL/GenBank/DDBJ databases">
        <title>A chromosome-level genome assembly of Gray's grenadier anchovy, Coilia grayii.</title>
        <authorList>
            <person name="Fu Z."/>
        </authorList>
    </citation>
    <scope>NUCLEOTIDE SEQUENCE [LARGE SCALE GENOMIC DNA]</scope>
    <source>
        <strain evidence="6">G4</strain>
        <tissue evidence="6">Muscle</tissue>
    </source>
</reference>
<dbReference type="EMBL" id="JBHFQA010000013">
    <property type="protein sequence ID" value="KAL2088719.1"/>
    <property type="molecule type" value="Genomic_DNA"/>
</dbReference>
<dbReference type="Proteomes" id="UP001591681">
    <property type="component" value="Unassembled WGS sequence"/>
</dbReference>
<evidence type="ECO:0000259" key="5">
    <source>
        <dbReference type="Pfam" id="PF02892"/>
    </source>
</evidence>
<proteinExistence type="predicted"/>
<keyword evidence="1" id="KW-0479">Metal-binding</keyword>
<dbReference type="PANTHER" id="PTHR47501:SF5">
    <property type="entry name" value="HAT C-TERMINAL DIMERISATION DOMAIN-CONTAINING PROTEIN"/>
    <property type="match status" value="1"/>
</dbReference>
<sequence>MAGLTQHVQRAPQLCGALKTTAAASPETSQRARPGWRRRKPHQRCVGLEIRLFYFPHRWCCLAAPFPFYSAAFASASASASASLPPHSRRISALSANQRRLHSSPVFQDCCGLGKYAVQAAALKSLFIQRKCSGSAGGPGVPVLIGGGLFDVARGKTWPDTSKQPFTADEELRVGPRKKSEMMTSEPSDSQTLDSTFSRWAYAHYFNFVKNKDIKNIVVKCTLCAQPKELSTSRNSTSNLTKHLQRCHSNMKLARKQADNESGDKTLDKTKQPKLTFSRPPEILKPQEVRRLVAEYVVEDMLPLSTVESPAFRKLVSKIPHVLQSRKTFTKDLDEAYTVMTRELKKTIEVQNHVSTTADLWSSNNRSFLGVTVHWIDSVSLKRRKAAIACRRFRGRHTYDRIATEIEDIFSEYGLTPEKITACVTDNGSNFVKAFREYQHVESEEEEGEGEEESGEGEVHFVDLHSVLSADDEDAQLGLCVLPPHHRCAAHTLNLVANNEVDKWLATNPESRAVYRSATAKCSSLWTKSSRSTVAAECVEEVSDRKLIVPTVTRWNSFYDAYSRITEMSLTDINNLCTQFQIKCMNDREYLFLKEYCAIMKPFTVALDILQGEETCFYGTLQPTLEILMAKTLAMKNGLSPMTTGLPEVIVGAIKTRFAAIIDSKTALLASVSLPKFKLRWVKEEARRDHITLLLTTECRTLTTEELAAVVPDPPQPAAVAPSEEDFFSFEEQVNGSADAPMSVETEVTSYLNSAPVMESLHLFPRIKKIALRYNAPTPSSAPVERLFSLGSLVLTPKRNRLSDGRFQRLLLMRFNRFFSQGNGEMG</sequence>
<dbReference type="SUPFAM" id="SSF53098">
    <property type="entry name" value="Ribonuclease H-like"/>
    <property type="match status" value="1"/>
</dbReference>
<evidence type="ECO:0000313" key="6">
    <source>
        <dbReference type="EMBL" id="KAL2088719.1"/>
    </source>
</evidence>
<dbReference type="SUPFAM" id="SSF140996">
    <property type="entry name" value="Hermes dimerisation domain"/>
    <property type="match status" value="1"/>
</dbReference>
<dbReference type="AlphaFoldDB" id="A0ABD1JPB5"/>
<keyword evidence="3" id="KW-0862">Zinc</keyword>